<feature type="region of interest" description="Disordered" evidence="1">
    <location>
        <begin position="108"/>
        <end position="128"/>
    </location>
</feature>
<protein>
    <submittedName>
        <fullName evidence="2">Uncharacterized protein</fullName>
    </submittedName>
</protein>
<name>A0ABQ9DY79_9PASS</name>
<feature type="compositionally biased region" description="Low complexity" evidence="1">
    <location>
        <begin position="117"/>
        <end position="128"/>
    </location>
</feature>
<proteinExistence type="predicted"/>
<reference evidence="2" key="1">
    <citation type="submission" date="2019-10" db="EMBL/GenBank/DDBJ databases">
        <authorList>
            <person name="Soares A.E.R."/>
            <person name="Aleixo A."/>
            <person name="Schneider P."/>
            <person name="Miyaki C.Y."/>
            <person name="Schneider M.P."/>
            <person name="Mello C."/>
            <person name="Vasconcelos A.T.R."/>
        </authorList>
    </citation>
    <scope>NUCLEOTIDE SEQUENCE</scope>
    <source>
        <tissue evidence="2">Muscle</tissue>
    </source>
</reference>
<evidence type="ECO:0000313" key="3">
    <source>
        <dbReference type="Proteomes" id="UP001145742"/>
    </source>
</evidence>
<evidence type="ECO:0000256" key="1">
    <source>
        <dbReference type="SAM" id="MobiDB-lite"/>
    </source>
</evidence>
<keyword evidence="3" id="KW-1185">Reference proteome</keyword>
<evidence type="ECO:0000313" key="2">
    <source>
        <dbReference type="EMBL" id="KAJ7428782.1"/>
    </source>
</evidence>
<dbReference type="Proteomes" id="UP001145742">
    <property type="component" value="Unassembled WGS sequence"/>
</dbReference>
<sequence length="128" mass="13810">MRREAATGKDGLYTSARTLLAILRLATALVSHQYGPVWTSDTLVWTSDTPVPPSAPQCPPVSPARTRTLLAILRLAMALVSHQYKPVWTSDIPSAPSVAQYKPVSPCDTPSVTQYEPVSPSVPQCQPV</sequence>
<gene>
    <name evidence="2" type="ORF">WISP_00753</name>
</gene>
<dbReference type="EMBL" id="WHWB01014603">
    <property type="protein sequence ID" value="KAJ7428782.1"/>
    <property type="molecule type" value="Genomic_DNA"/>
</dbReference>
<comment type="caution">
    <text evidence="2">The sequence shown here is derived from an EMBL/GenBank/DDBJ whole genome shotgun (WGS) entry which is preliminary data.</text>
</comment>
<organism evidence="2 3">
    <name type="scientific">Willisornis vidua</name>
    <name type="common">Xingu scale-backed antbird</name>
    <dbReference type="NCBI Taxonomy" id="1566151"/>
    <lineage>
        <taxon>Eukaryota</taxon>
        <taxon>Metazoa</taxon>
        <taxon>Chordata</taxon>
        <taxon>Craniata</taxon>
        <taxon>Vertebrata</taxon>
        <taxon>Euteleostomi</taxon>
        <taxon>Archelosauria</taxon>
        <taxon>Archosauria</taxon>
        <taxon>Dinosauria</taxon>
        <taxon>Saurischia</taxon>
        <taxon>Theropoda</taxon>
        <taxon>Coelurosauria</taxon>
        <taxon>Aves</taxon>
        <taxon>Neognathae</taxon>
        <taxon>Neoaves</taxon>
        <taxon>Telluraves</taxon>
        <taxon>Australaves</taxon>
        <taxon>Passeriformes</taxon>
        <taxon>Thamnophilidae</taxon>
        <taxon>Willisornis</taxon>
    </lineage>
</organism>
<accession>A0ABQ9DY79</accession>